<accession>A0ABR2R8N4</accession>
<evidence type="ECO:0000313" key="4">
    <source>
        <dbReference type="Proteomes" id="UP001396334"/>
    </source>
</evidence>
<feature type="region of interest" description="Disordered" evidence="2">
    <location>
        <begin position="223"/>
        <end position="251"/>
    </location>
</feature>
<reference evidence="3 4" key="1">
    <citation type="journal article" date="2024" name="G3 (Bethesda)">
        <title>Genome assembly of Hibiscus sabdariffa L. provides insights into metabolisms of medicinal natural products.</title>
        <authorList>
            <person name="Kim T."/>
        </authorList>
    </citation>
    <scope>NUCLEOTIDE SEQUENCE [LARGE SCALE GENOMIC DNA]</scope>
    <source>
        <strain evidence="3">TK-2024</strain>
        <tissue evidence="3">Old leaves</tissue>
    </source>
</reference>
<evidence type="ECO:0000256" key="1">
    <source>
        <dbReference type="SAM" id="Coils"/>
    </source>
</evidence>
<organism evidence="3 4">
    <name type="scientific">Hibiscus sabdariffa</name>
    <name type="common">roselle</name>
    <dbReference type="NCBI Taxonomy" id="183260"/>
    <lineage>
        <taxon>Eukaryota</taxon>
        <taxon>Viridiplantae</taxon>
        <taxon>Streptophyta</taxon>
        <taxon>Embryophyta</taxon>
        <taxon>Tracheophyta</taxon>
        <taxon>Spermatophyta</taxon>
        <taxon>Magnoliopsida</taxon>
        <taxon>eudicotyledons</taxon>
        <taxon>Gunneridae</taxon>
        <taxon>Pentapetalae</taxon>
        <taxon>rosids</taxon>
        <taxon>malvids</taxon>
        <taxon>Malvales</taxon>
        <taxon>Malvaceae</taxon>
        <taxon>Malvoideae</taxon>
        <taxon>Hibiscus</taxon>
    </lineage>
</organism>
<evidence type="ECO:0000256" key="2">
    <source>
        <dbReference type="SAM" id="MobiDB-lite"/>
    </source>
</evidence>
<feature type="region of interest" description="Disordered" evidence="2">
    <location>
        <begin position="172"/>
        <end position="193"/>
    </location>
</feature>
<keyword evidence="1" id="KW-0175">Coiled coil</keyword>
<evidence type="ECO:0000313" key="3">
    <source>
        <dbReference type="EMBL" id="KAK9009214.1"/>
    </source>
</evidence>
<protein>
    <submittedName>
        <fullName evidence="3">Uncharacterized protein</fullName>
    </submittedName>
</protein>
<feature type="coiled-coil region" evidence="1">
    <location>
        <begin position="78"/>
        <end position="105"/>
    </location>
</feature>
<gene>
    <name evidence="3" type="ORF">V6N11_035759</name>
</gene>
<dbReference type="EMBL" id="JBBPBN010000024">
    <property type="protein sequence ID" value="KAK9009214.1"/>
    <property type="molecule type" value="Genomic_DNA"/>
</dbReference>
<comment type="caution">
    <text evidence="3">The sequence shown here is derived from an EMBL/GenBank/DDBJ whole genome shotgun (WGS) entry which is preliminary data.</text>
</comment>
<name>A0ABR2R8N4_9ROSI</name>
<sequence length="251" mass="28028">MELKRCGLDSYTLRFENFSLGGWDKTRRSVLISETQRFGCRIRIGCLRLALLRKNRWGNAHSLEHSGWSEFWIMDEEVAKMLGELKFTEDEMMEMNEAMDATNDHKGESEKWIVAKLCSPRAVDGASLIRVKKPGPQGNRKAAIVYIKTGMGGTENSSNKDLSKLQVGQDSQYGIQGDKGRQKGSTSNLRIRNTKRGLQGKYEVCTPVGSNKAKSVSCAVDIEEEEGSPEVASPLKINTTVEAGRQPRREP</sequence>
<keyword evidence="4" id="KW-1185">Reference proteome</keyword>
<proteinExistence type="predicted"/>
<dbReference type="Proteomes" id="UP001396334">
    <property type="component" value="Unassembled WGS sequence"/>
</dbReference>